<evidence type="ECO:0000259" key="4">
    <source>
        <dbReference type="PROSITE" id="PS51084"/>
    </source>
</evidence>
<dbReference type="Proteomes" id="UP000317839">
    <property type="component" value="Unassembled WGS sequence"/>
</dbReference>
<name>A0A545TBQ8_9GAMM</name>
<feature type="short sequence motif" description="Histidine triad motif" evidence="2 3">
    <location>
        <begin position="97"/>
        <end position="101"/>
    </location>
</feature>
<sequence>MNDCLFCKIDKGEIPSEKVYEDDDVFVIRDIAPKAPVHLLVIPHKHIASLNDLLPEDEALMGRIMLLLPKLAKAHGLTAGFRTIINTEKGGGQEIFHIHFHLLGGGPLPFA</sequence>
<dbReference type="SUPFAM" id="SSF54197">
    <property type="entry name" value="HIT-like"/>
    <property type="match status" value="1"/>
</dbReference>
<dbReference type="PANTHER" id="PTHR23089">
    <property type="entry name" value="HISTIDINE TRIAD HIT PROTEIN"/>
    <property type="match status" value="1"/>
</dbReference>
<dbReference type="Gene3D" id="3.30.428.10">
    <property type="entry name" value="HIT-like"/>
    <property type="match status" value="1"/>
</dbReference>
<feature type="domain" description="HIT" evidence="4">
    <location>
        <begin position="5"/>
        <end position="111"/>
    </location>
</feature>
<protein>
    <submittedName>
        <fullName evidence="5">Histidine triad nucleotide-binding protein</fullName>
    </submittedName>
</protein>
<dbReference type="PROSITE" id="PS00892">
    <property type="entry name" value="HIT_1"/>
    <property type="match status" value="1"/>
</dbReference>
<evidence type="ECO:0000313" key="6">
    <source>
        <dbReference type="Proteomes" id="UP000317839"/>
    </source>
</evidence>
<organism evidence="5 6">
    <name type="scientific">Aliikangiella marina</name>
    <dbReference type="NCBI Taxonomy" id="1712262"/>
    <lineage>
        <taxon>Bacteria</taxon>
        <taxon>Pseudomonadati</taxon>
        <taxon>Pseudomonadota</taxon>
        <taxon>Gammaproteobacteria</taxon>
        <taxon>Oceanospirillales</taxon>
        <taxon>Pleioneaceae</taxon>
        <taxon>Aliikangiella</taxon>
    </lineage>
</organism>
<reference evidence="5 6" key="1">
    <citation type="submission" date="2019-06" db="EMBL/GenBank/DDBJ databases">
        <title>Draft genome of Aliikangiella marina GYP-15.</title>
        <authorList>
            <person name="Wang G."/>
        </authorList>
    </citation>
    <scope>NUCLEOTIDE SEQUENCE [LARGE SCALE GENOMIC DNA]</scope>
    <source>
        <strain evidence="5 6">GYP-15</strain>
    </source>
</reference>
<evidence type="ECO:0000256" key="1">
    <source>
        <dbReference type="PIRSR" id="PIRSR601310-1"/>
    </source>
</evidence>
<dbReference type="Pfam" id="PF01230">
    <property type="entry name" value="HIT"/>
    <property type="match status" value="1"/>
</dbReference>
<dbReference type="EMBL" id="VIKR01000002">
    <property type="protein sequence ID" value="TQV74655.1"/>
    <property type="molecule type" value="Genomic_DNA"/>
</dbReference>
<dbReference type="AlphaFoldDB" id="A0A545TBQ8"/>
<dbReference type="InterPro" id="IPR036265">
    <property type="entry name" value="HIT-like_sf"/>
</dbReference>
<proteinExistence type="predicted"/>
<dbReference type="PROSITE" id="PS51084">
    <property type="entry name" value="HIT_2"/>
    <property type="match status" value="1"/>
</dbReference>
<comment type="caution">
    <text evidence="5">The sequence shown here is derived from an EMBL/GenBank/DDBJ whole genome shotgun (WGS) entry which is preliminary data.</text>
</comment>
<dbReference type="CDD" id="cd01276">
    <property type="entry name" value="PKCI_related"/>
    <property type="match status" value="1"/>
</dbReference>
<evidence type="ECO:0000256" key="3">
    <source>
        <dbReference type="PROSITE-ProRule" id="PRU00464"/>
    </source>
</evidence>
<dbReference type="PRINTS" id="PR00332">
    <property type="entry name" value="HISTRIAD"/>
</dbReference>
<dbReference type="GO" id="GO:0003824">
    <property type="term" value="F:catalytic activity"/>
    <property type="evidence" value="ECO:0007669"/>
    <property type="project" value="InterPro"/>
</dbReference>
<gene>
    <name evidence="5" type="ORF">FLL45_06750</name>
</gene>
<keyword evidence="6" id="KW-1185">Reference proteome</keyword>
<dbReference type="InterPro" id="IPR011146">
    <property type="entry name" value="HIT-like"/>
</dbReference>
<dbReference type="OrthoDB" id="9784774at2"/>
<evidence type="ECO:0000256" key="2">
    <source>
        <dbReference type="PIRSR" id="PIRSR601310-3"/>
    </source>
</evidence>
<dbReference type="RefSeq" id="WP_142941269.1">
    <property type="nucleotide sequence ID" value="NZ_VIKR01000002.1"/>
</dbReference>
<accession>A0A545TBQ8</accession>
<dbReference type="InterPro" id="IPR019808">
    <property type="entry name" value="Histidine_triad_CS"/>
</dbReference>
<feature type="active site" description="Tele-AMP-histidine intermediate" evidence="1">
    <location>
        <position position="99"/>
    </location>
</feature>
<dbReference type="InterPro" id="IPR001310">
    <property type="entry name" value="Histidine_triad_HIT"/>
</dbReference>
<evidence type="ECO:0000313" key="5">
    <source>
        <dbReference type="EMBL" id="TQV74655.1"/>
    </source>
</evidence>